<feature type="region of interest" description="Disordered" evidence="1">
    <location>
        <begin position="14"/>
        <end position="71"/>
    </location>
</feature>
<reference evidence="2 3" key="1">
    <citation type="journal article" date="2024" name="BMC Genomics">
        <title>De novo assembly and annotation of Popillia japonica's genome with initial clues to its potential as an invasive pest.</title>
        <authorList>
            <person name="Cucini C."/>
            <person name="Boschi S."/>
            <person name="Funari R."/>
            <person name="Cardaioli E."/>
            <person name="Iannotti N."/>
            <person name="Marturano G."/>
            <person name="Paoli F."/>
            <person name="Bruttini M."/>
            <person name="Carapelli A."/>
            <person name="Frati F."/>
            <person name="Nardi F."/>
        </authorList>
    </citation>
    <scope>NUCLEOTIDE SEQUENCE [LARGE SCALE GENOMIC DNA]</scope>
    <source>
        <strain evidence="2">DMR45628</strain>
    </source>
</reference>
<organism evidence="2 3">
    <name type="scientific">Popillia japonica</name>
    <name type="common">Japanese beetle</name>
    <dbReference type="NCBI Taxonomy" id="7064"/>
    <lineage>
        <taxon>Eukaryota</taxon>
        <taxon>Metazoa</taxon>
        <taxon>Ecdysozoa</taxon>
        <taxon>Arthropoda</taxon>
        <taxon>Hexapoda</taxon>
        <taxon>Insecta</taxon>
        <taxon>Pterygota</taxon>
        <taxon>Neoptera</taxon>
        <taxon>Endopterygota</taxon>
        <taxon>Coleoptera</taxon>
        <taxon>Polyphaga</taxon>
        <taxon>Scarabaeiformia</taxon>
        <taxon>Scarabaeidae</taxon>
        <taxon>Rutelinae</taxon>
        <taxon>Popillia</taxon>
    </lineage>
</organism>
<accession>A0AAW1HFR2</accession>
<evidence type="ECO:0000256" key="1">
    <source>
        <dbReference type="SAM" id="MobiDB-lite"/>
    </source>
</evidence>
<evidence type="ECO:0000313" key="3">
    <source>
        <dbReference type="Proteomes" id="UP001458880"/>
    </source>
</evidence>
<name>A0AAW1HFR2_POPJA</name>
<proteinExistence type="predicted"/>
<gene>
    <name evidence="2" type="ORF">QE152_g40576</name>
</gene>
<comment type="caution">
    <text evidence="2">The sequence shown here is derived from an EMBL/GenBank/DDBJ whole genome shotgun (WGS) entry which is preliminary data.</text>
</comment>
<dbReference type="EMBL" id="JASPKY010001227">
    <property type="protein sequence ID" value="KAK9675188.1"/>
    <property type="molecule type" value="Genomic_DNA"/>
</dbReference>
<protein>
    <submittedName>
        <fullName evidence="2">Uncharacterized protein</fullName>
    </submittedName>
</protein>
<keyword evidence="3" id="KW-1185">Reference proteome</keyword>
<dbReference type="AlphaFoldDB" id="A0AAW1HFR2"/>
<feature type="compositionally biased region" description="Basic and acidic residues" evidence="1">
    <location>
        <begin position="16"/>
        <end position="39"/>
    </location>
</feature>
<feature type="compositionally biased region" description="Polar residues" evidence="1">
    <location>
        <begin position="42"/>
        <end position="57"/>
    </location>
</feature>
<evidence type="ECO:0000313" key="2">
    <source>
        <dbReference type="EMBL" id="KAK9675188.1"/>
    </source>
</evidence>
<dbReference type="Proteomes" id="UP001458880">
    <property type="component" value="Unassembled WGS sequence"/>
</dbReference>
<sequence>MSENKRTLRILALARKTNDKHDESHSDTDVSSFDSDKDLYVPSSSEDVPYSNSSNDGIPNKKTRQACSVFD</sequence>